<evidence type="ECO:0000313" key="1">
    <source>
        <dbReference type="EMBL" id="SBT59537.1"/>
    </source>
</evidence>
<dbReference type="AlphaFoldDB" id="A0A1A9ATT1"/>
<name>A0A1A9ATT1_PLAOA</name>
<organism evidence="1 2">
    <name type="scientific">Plasmodium ovale wallikeri</name>
    <dbReference type="NCBI Taxonomy" id="864142"/>
    <lineage>
        <taxon>Eukaryota</taxon>
        <taxon>Sar</taxon>
        <taxon>Alveolata</taxon>
        <taxon>Apicomplexa</taxon>
        <taxon>Aconoidasida</taxon>
        <taxon>Haemosporida</taxon>
        <taxon>Plasmodiidae</taxon>
        <taxon>Plasmodium</taxon>
        <taxon>Plasmodium (Plasmodium)</taxon>
    </lineage>
</organism>
<dbReference type="Pfam" id="PF05795">
    <property type="entry name" value="Plasmodium_Vir"/>
    <property type="match status" value="1"/>
</dbReference>
<gene>
    <name evidence="1" type="ORF">POVWA2_097680</name>
</gene>
<protein>
    <submittedName>
        <fullName evidence="1">PIR Superfamily Protein</fullName>
    </submittedName>
</protein>
<proteinExistence type="predicted"/>
<dbReference type="EMBL" id="FLRE01003484">
    <property type="protein sequence ID" value="SBT59537.1"/>
    <property type="molecule type" value="Genomic_DNA"/>
</dbReference>
<reference evidence="2" key="1">
    <citation type="submission" date="2016-05" db="EMBL/GenBank/DDBJ databases">
        <authorList>
            <person name="Naeem Raeece"/>
        </authorList>
    </citation>
    <scope>NUCLEOTIDE SEQUENCE [LARGE SCALE GENOMIC DNA]</scope>
</reference>
<sequence length="208" mass="25503">MYKHFTSGELYDEMNNAKDSEQYSTYCINTKTQYSQCDGIHKICEMFVWNLKNLPKILEDEYDTDSHCAYLHFWMKYQIRKNIGAHKRSPDIMQLGRVFFSFFLWGKIYGKELSYSCKYAYNHYTDLDLWRRWKYLYDYISKYNNLYDIISKNQDLCRKNKTYYIYIKGMHDSYVKKCFNKGTEYWPYLKFKKLCNKRKFLTDITCDS</sequence>
<dbReference type="Proteomes" id="UP000078550">
    <property type="component" value="Unassembled WGS sequence"/>
</dbReference>
<evidence type="ECO:0000313" key="2">
    <source>
        <dbReference type="Proteomes" id="UP000078550"/>
    </source>
</evidence>
<dbReference type="InterPro" id="IPR008780">
    <property type="entry name" value="Plasmodium_Vir"/>
</dbReference>
<accession>A0A1A9ATT1</accession>